<dbReference type="GO" id="GO:0016491">
    <property type="term" value="F:oxidoreductase activity"/>
    <property type="evidence" value="ECO:0007669"/>
    <property type="project" value="UniProtKB-KW"/>
</dbReference>
<dbReference type="EMBL" id="ML976674">
    <property type="protein sequence ID" value="KAF1974586.1"/>
    <property type="molecule type" value="Genomic_DNA"/>
</dbReference>
<proteinExistence type="predicted"/>
<feature type="domain" description="FAD-binding" evidence="5">
    <location>
        <begin position="121"/>
        <end position="345"/>
    </location>
</feature>
<keyword evidence="3" id="KW-0560">Oxidoreductase</keyword>
<evidence type="ECO:0000256" key="3">
    <source>
        <dbReference type="ARBA" id="ARBA00023002"/>
    </source>
</evidence>
<dbReference type="Gene3D" id="3.50.50.60">
    <property type="entry name" value="FAD/NAD(P)-binding domain"/>
    <property type="match status" value="1"/>
</dbReference>
<protein>
    <submittedName>
        <fullName evidence="6">Mannitol 1-phosphate dehydrogenase</fullName>
    </submittedName>
</protein>
<dbReference type="AlphaFoldDB" id="A0A6A5VHQ8"/>
<evidence type="ECO:0000256" key="4">
    <source>
        <dbReference type="SAM" id="Phobius"/>
    </source>
</evidence>
<evidence type="ECO:0000259" key="5">
    <source>
        <dbReference type="Pfam" id="PF01494"/>
    </source>
</evidence>
<keyword evidence="7" id="KW-1185">Reference proteome</keyword>
<keyword evidence="1" id="KW-0285">Flavoprotein</keyword>
<accession>A0A6A5VHQ8</accession>
<keyword evidence="4" id="KW-0472">Membrane</keyword>
<evidence type="ECO:0000313" key="7">
    <source>
        <dbReference type="Proteomes" id="UP000800036"/>
    </source>
</evidence>
<dbReference type="SUPFAM" id="SSF51905">
    <property type="entry name" value="FAD/NAD(P)-binding domain"/>
    <property type="match status" value="1"/>
</dbReference>
<dbReference type="Pfam" id="PF01494">
    <property type="entry name" value="FAD_binding_3"/>
    <property type="match status" value="1"/>
</dbReference>
<dbReference type="Proteomes" id="UP000800036">
    <property type="component" value="Unassembled WGS sequence"/>
</dbReference>
<dbReference type="PANTHER" id="PTHR46720">
    <property type="entry name" value="HYDROXYLASE, PUTATIVE (AFU_ORTHOLOGUE AFUA_3G01460)-RELATED"/>
    <property type="match status" value="1"/>
</dbReference>
<evidence type="ECO:0000256" key="1">
    <source>
        <dbReference type="ARBA" id="ARBA00022630"/>
    </source>
</evidence>
<evidence type="ECO:0000256" key="2">
    <source>
        <dbReference type="ARBA" id="ARBA00022827"/>
    </source>
</evidence>
<feature type="transmembrane region" description="Helical" evidence="4">
    <location>
        <begin position="6"/>
        <end position="27"/>
    </location>
</feature>
<gene>
    <name evidence="6" type="ORF">BU23DRAFT_636205</name>
</gene>
<dbReference type="OrthoDB" id="417877at2759"/>
<organism evidence="6 7">
    <name type="scientific">Bimuria novae-zelandiae CBS 107.79</name>
    <dbReference type="NCBI Taxonomy" id="1447943"/>
    <lineage>
        <taxon>Eukaryota</taxon>
        <taxon>Fungi</taxon>
        <taxon>Dikarya</taxon>
        <taxon>Ascomycota</taxon>
        <taxon>Pezizomycotina</taxon>
        <taxon>Dothideomycetes</taxon>
        <taxon>Pleosporomycetidae</taxon>
        <taxon>Pleosporales</taxon>
        <taxon>Massarineae</taxon>
        <taxon>Didymosphaeriaceae</taxon>
        <taxon>Bimuria</taxon>
    </lineage>
</organism>
<dbReference type="GO" id="GO:0044550">
    <property type="term" value="P:secondary metabolite biosynthetic process"/>
    <property type="evidence" value="ECO:0007669"/>
    <property type="project" value="TreeGrafter"/>
</dbReference>
<sequence>MGTPSVTPTITILGAGIGGLALAIGLLMRGVSVKIYEAADSFSAVGAGVGFGPNALNAINLIDSRFRKEYENAATRNEKPEFKHSMFDALYAEPGFGEKKGWVRGLIYPPDVVVFGKRAASIRQVDHKVVVAFEDGDELVTDALIGCDGVKGITRDAVLGDLSPEEIPPKYCGTYIYRGIIPMEDAKEILGKHAGDAKWFMTKGRGLVAYPISKGKEVNLVFFVEDKKPWVRGDTAVSCTREEMEADLSDFDERLLKLLDWVPLLRWPIWHHPETSTYYTGRVCLLGDAAHASSPHQAAGAEQALEDAAVLTHLLAMVKEPEQLELAFQVYDSLRRPRAQKVVTTSQTAGMIKLWRHPEIGCDMEKIVDDANCSVHWIWQHDILADLQKAELEFHRMLALGRE</sequence>
<dbReference type="GO" id="GO:0071949">
    <property type="term" value="F:FAD binding"/>
    <property type="evidence" value="ECO:0007669"/>
    <property type="project" value="InterPro"/>
</dbReference>
<keyword evidence="4" id="KW-1133">Transmembrane helix</keyword>
<name>A0A6A5VHQ8_9PLEO</name>
<reference evidence="6" key="1">
    <citation type="journal article" date="2020" name="Stud. Mycol.">
        <title>101 Dothideomycetes genomes: a test case for predicting lifestyles and emergence of pathogens.</title>
        <authorList>
            <person name="Haridas S."/>
            <person name="Albert R."/>
            <person name="Binder M."/>
            <person name="Bloem J."/>
            <person name="Labutti K."/>
            <person name="Salamov A."/>
            <person name="Andreopoulos B."/>
            <person name="Baker S."/>
            <person name="Barry K."/>
            <person name="Bills G."/>
            <person name="Bluhm B."/>
            <person name="Cannon C."/>
            <person name="Castanera R."/>
            <person name="Culley D."/>
            <person name="Daum C."/>
            <person name="Ezra D."/>
            <person name="Gonzalez J."/>
            <person name="Henrissat B."/>
            <person name="Kuo A."/>
            <person name="Liang C."/>
            <person name="Lipzen A."/>
            <person name="Lutzoni F."/>
            <person name="Magnuson J."/>
            <person name="Mondo S."/>
            <person name="Nolan M."/>
            <person name="Ohm R."/>
            <person name="Pangilinan J."/>
            <person name="Park H.-J."/>
            <person name="Ramirez L."/>
            <person name="Alfaro M."/>
            <person name="Sun H."/>
            <person name="Tritt A."/>
            <person name="Yoshinaga Y."/>
            <person name="Zwiers L.-H."/>
            <person name="Turgeon B."/>
            <person name="Goodwin S."/>
            <person name="Spatafora J."/>
            <person name="Crous P."/>
            <person name="Grigoriev I."/>
        </authorList>
    </citation>
    <scope>NUCLEOTIDE SEQUENCE</scope>
    <source>
        <strain evidence="6">CBS 107.79</strain>
    </source>
</reference>
<dbReference type="PRINTS" id="PR00420">
    <property type="entry name" value="RNGMNOXGNASE"/>
</dbReference>
<evidence type="ECO:0000313" key="6">
    <source>
        <dbReference type="EMBL" id="KAF1974586.1"/>
    </source>
</evidence>
<dbReference type="PANTHER" id="PTHR46720:SF3">
    <property type="entry name" value="FAD-BINDING DOMAIN-CONTAINING PROTEIN-RELATED"/>
    <property type="match status" value="1"/>
</dbReference>
<keyword evidence="4" id="KW-0812">Transmembrane</keyword>
<dbReference type="InterPro" id="IPR036188">
    <property type="entry name" value="FAD/NAD-bd_sf"/>
</dbReference>
<dbReference type="InterPro" id="IPR002938">
    <property type="entry name" value="FAD-bd"/>
</dbReference>
<keyword evidence="2" id="KW-0274">FAD</keyword>
<dbReference type="InterPro" id="IPR051104">
    <property type="entry name" value="FAD_monoxygenase"/>
</dbReference>
<dbReference type="SUPFAM" id="SSF54373">
    <property type="entry name" value="FAD-linked reductases, C-terminal domain"/>
    <property type="match status" value="1"/>
</dbReference>